<evidence type="ECO:0000259" key="2">
    <source>
        <dbReference type="PROSITE" id="PS50097"/>
    </source>
</evidence>
<proteinExistence type="predicted"/>
<name>A0A165D1C1_9APHY</name>
<evidence type="ECO:0000313" key="4">
    <source>
        <dbReference type="Proteomes" id="UP000076871"/>
    </source>
</evidence>
<dbReference type="AlphaFoldDB" id="A0A165D1C1"/>
<keyword evidence="1" id="KW-1133">Transmembrane helix</keyword>
<sequence>MLRAPLLSIPRQRTGLLWKVHERVIALYCGEPNRLGKRQRCSTTETYLRSSLRVFLLLLLLWMIAFEISPVIRAQVLTRCRRLRLRCSWLFTCKVPWNRTAISDFCEKHNRFYIEDGNEIFLIEFTLFKIHRSVLQSRSVVFETMFSLIPPDNVSKVGNSDGNPIRLEGTSAIDFERLLAVLYPSDFRCMDLHTFDEWMSVIELATKYQMDDVREFAVEKATRSGSLAQRIVMARQYDLPDLLEKARLDICERRGPISLRDARLLGVDELAILCKSREDARGRRSACYTLQNVRALESDLRCLGTW</sequence>
<dbReference type="Pfam" id="PF00651">
    <property type="entry name" value="BTB"/>
    <property type="match status" value="1"/>
</dbReference>
<dbReference type="SUPFAM" id="SSF54695">
    <property type="entry name" value="POZ domain"/>
    <property type="match status" value="1"/>
</dbReference>
<evidence type="ECO:0000256" key="1">
    <source>
        <dbReference type="SAM" id="Phobius"/>
    </source>
</evidence>
<dbReference type="PROSITE" id="PS50097">
    <property type="entry name" value="BTB"/>
    <property type="match status" value="1"/>
</dbReference>
<dbReference type="CDD" id="cd18186">
    <property type="entry name" value="BTB_POZ_ZBTB_KLHL-like"/>
    <property type="match status" value="1"/>
</dbReference>
<keyword evidence="1" id="KW-0472">Membrane</keyword>
<feature type="domain" description="BTB" evidence="2">
    <location>
        <begin position="117"/>
        <end position="191"/>
    </location>
</feature>
<dbReference type="Gene3D" id="3.30.710.10">
    <property type="entry name" value="Potassium Channel Kv1.1, Chain A"/>
    <property type="match status" value="1"/>
</dbReference>
<accession>A0A165D1C1</accession>
<dbReference type="PANTHER" id="PTHR22744:SF14">
    <property type="entry name" value="BTB DOMAIN-CONTAINING PROTEIN-RELATED"/>
    <property type="match status" value="1"/>
</dbReference>
<feature type="transmembrane region" description="Helical" evidence="1">
    <location>
        <begin position="54"/>
        <end position="76"/>
    </location>
</feature>
<keyword evidence="1" id="KW-0812">Transmembrane</keyword>
<dbReference type="OrthoDB" id="3199068at2759"/>
<organism evidence="3 4">
    <name type="scientific">Laetiporus sulphureus 93-53</name>
    <dbReference type="NCBI Taxonomy" id="1314785"/>
    <lineage>
        <taxon>Eukaryota</taxon>
        <taxon>Fungi</taxon>
        <taxon>Dikarya</taxon>
        <taxon>Basidiomycota</taxon>
        <taxon>Agaricomycotina</taxon>
        <taxon>Agaricomycetes</taxon>
        <taxon>Polyporales</taxon>
        <taxon>Laetiporus</taxon>
    </lineage>
</organism>
<dbReference type="SMART" id="SM00225">
    <property type="entry name" value="BTB"/>
    <property type="match status" value="1"/>
</dbReference>
<dbReference type="InterPro" id="IPR011333">
    <property type="entry name" value="SKP1/BTB/POZ_sf"/>
</dbReference>
<dbReference type="PANTHER" id="PTHR22744">
    <property type="entry name" value="HELIX LOOP HELIX PROTEIN 21-RELATED"/>
    <property type="match status" value="1"/>
</dbReference>
<gene>
    <name evidence="3" type="ORF">LAESUDRAFT_715869</name>
</gene>
<evidence type="ECO:0000313" key="3">
    <source>
        <dbReference type="EMBL" id="KZT03945.1"/>
    </source>
</evidence>
<reference evidence="3 4" key="1">
    <citation type="journal article" date="2016" name="Mol. Biol. Evol.">
        <title>Comparative Genomics of Early-Diverging Mushroom-Forming Fungi Provides Insights into the Origins of Lignocellulose Decay Capabilities.</title>
        <authorList>
            <person name="Nagy L.G."/>
            <person name="Riley R."/>
            <person name="Tritt A."/>
            <person name="Adam C."/>
            <person name="Daum C."/>
            <person name="Floudas D."/>
            <person name="Sun H."/>
            <person name="Yadav J.S."/>
            <person name="Pangilinan J."/>
            <person name="Larsson K.H."/>
            <person name="Matsuura K."/>
            <person name="Barry K."/>
            <person name="Labutti K."/>
            <person name="Kuo R."/>
            <person name="Ohm R.A."/>
            <person name="Bhattacharya S.S."/>
            <person name="Shirouzu T."/>
            <person name="Yoshinaga Y."/>
            <person name="Martin F.M."/>
            <person name="Grigoriev I.V."/>
            <person name="Hibbett D.S."/>
        </authorList>
    </citation>
    <scope>NUCLEOTIDE SEQUENCE [LARGE SCALE GENOMIC DNA]</scope>
    <source>
        <strain evidence="3 4">93-53</strain>
    </source>
</reference>
<dbReference type="RefSeq" id="XP_040761685.1">
    <property type="nucleotide sequence ID" value="XM_040907206.1"/>
</dbReference>
<dbReference type="STRING" id="1314785.A0A165D1C1"/>
<dbReference type="Proteomes" id="UP000076871">
    <property type="component" value="Unassembled WGS sequence"/>
</dbReference>
<dbReference type="GeneID" id="63824235"/>
<keyword evidence="4" id="KW-1185">Reference proteome</keyword>
<protein>
    <recommendedName>
        <fullName evidence="2">BTB domain-containing protein</fullName>
    </recommendedName>
</protein>
<dbReference type="InterPro" id="IPR000210">
    <property type="entry name" value="BTB/POZ_dom"/>
</dbReference>
<dbReference type="EMBL" id="KV427640">
    <property type="protein sequence ID" value="KZT03945.1"/>
    <property type="molecule type" value="Genomic_DNA"/>
</dbReference>
<dbReference type="InParanoid" id="A0A165D1C1"/>